<dbReference type="InterPro" id="IPR050093">
    <property type="entry name" value="ABC_SmlMolc_Importer"/>
</dbReference>
<dbReference type="InterPro" id="IPR003593">
    <property type="entry name" value="AAA+_ATPase"/>
</dbReference>
<keyword evidence="1" id="KW-0813">Transport</keyword>
<keyword evidence="8" id="KW-0472">Membrane</keyword>
<dbReference type="PROSITE" id="PS00211">
    <property type="entry name" value="ABC_TRANSPORTER_1"/>
    <property type="match status" value="1"/>
</dbReference>
<dbReference type="EMBL" id="CP120733">
    <property type="protein sequence ID" value="WFD10623.1"/>
    <property type="molecule type" value="Genomic_DNA"/>
</dbReference>
<dbReference type="InterPro" id="IPR015853">
    <property type="entry name" value="ABC_transpr_FbpC"/>
</dbReference>
<dbReference type="PROSITE" id="PS50893">
    <property type="entry name" value="ABC_TRANSPORTER_2"/>
    <property type="match status" value="1"/>
</dbReference>
<dbReference type="CDD" id="cd03259">
    <property type="entry name" value="ABC_Carb_Solutes_like"/>
    <property type="match status" value="1"/>
</dbReference>
<evidence type="ECO:0000256" key="2">
    <source>
        <dbReference type="ARBA" id="ARBA00022475"/>
    </source>
</evidence>
<dbReference type="SUPFAM" id="SSF52540">
    <property type="entry name" value="P-loop containing nucleoside triphosphate hydrolases"/>
    <property type="match status" value="1"/>
</dbReference>
<feature type="domain" description="ABC transporter" evidence="9">
    <location>
        <begin position="2"/>
        <end position="230"/>
    </location>
</feature>
<dbReference type="InterPro" id="IPR027417">
    <property type="entry name" value="P-loop_NTPase"/>
</dbReference>
<dbReference type="InterPro" id="IPR013611">
    <property type="entry name" value="Transp-assoc_OB_typ2"/>
</dbReference>
<evidence type="ECO:0000256" key="1">
    <source>
        <dbReference type="ARBA" id="ARBA00022448"/>
    </source>
</evidence>
<keyword evidence="5 10" id="KW-0067">ATP-binding</keyword>
<proteinExistence type="predicted"/>
<dbReference type="SMART" id="SM00382">
    <property type="entry name" value="AAA"/>
    <property type="match status" value="1"/>
</dbReference>
<evidence type="ECO:0000256" key="4">
    <source>
        <dbReference type="ARBA" id="ARBA00022741"/>
    </source>
</evidence>
<evidence type="ECO:0000313" key="11">
    <source>
        <dbReference type="Proteomes" id="UP001222800"/>
    </source>
</evidence>
<dbReference type="Gene3D" id="2.40.50.140">
    <property type="entry name" value="Nucleic acid-binding proteins"/>
    <property type="match status" value="1"/>
</dbReference>
<evidence type="ECO:0000256" key="5">
    <source>
        <dbReference type="ARBA" id="ARBA00022840"/>
    </source>
</evidence>
<dbReference type="GO" id="GO:0005524">
    <property type="term" value="F:ATP binding"/>
    <property type="evidence" value="ECO:0007669"/>
    <property type="project" value="UniProtKB-KW"/>
</dbReference>
<dbReference type="Proteomes" id="UP001222800">
    <property type="component" value="Chromosome"/>
</dbReference>
<evidence type="ECO:0000256" key="7">
    <source>
        <dbReference type="ARBA" id="ARBA00023065"/>
    </source>
</evidence>
<dbReference type="SUPFAM" id="SSF50331">
    <property type="entry name" value="MOP-like"/>
    <property type="match status" value="1"/>
</dbReference>
<keyword evidence="7" id="KW-0406">Ion transport</keyword>
<dbReference type="Gene3D" id="2.40.50.100">
    <property type="match status" value="1"/>
</dbReference>
<dbReference type="Pfam" id="PF00005">
    <property type="entry name" value="ABC_tran"/>
    <property type="match status" value="1"/>
</dbReference>
<dbReference type="InterPro" id="IPR012340">
    <property type="entry name" value="NA-bd_OB-fold"/>
</dbReference>
<keyword evidence="2" id="KW-1003">Cell membrane</keyword>
<name>A0ABY8ECH2_9FIRM</name>
<dbReference type="RefSeq" id="WP_277732590.1">
    <property type="nucleotide sequence ID" value="NZ_CP120733.1"/>
</dbReference>
<accession>A0ABY8ECH2</accession>
<evidence type="ECO:0000259" key="9">
    <source>
        <dbReference type="PROSITE" id="PS50893"/>
    </source>
</evidence>
<organism evidence="10 11">
    <name type="scientific">Tepidibacter hydrothermalis</name>
    <dbReference type="NCBI Taxonomy" id="3036126"/>
    <lineage>
        <taxon>Bacteria</taxon>
        <taxon>Bacillati</taxon>
        <taxon>Bacillota</taxon>
        <taxon>Clostridia</taxon>
        <taxon>Peptostreptococcales</taxon>
        <taxon>Peptostreptococcaceae</taxon>
        <taxon>Tepidibacter</taxon>
    </lineage>
</organism>
<keyword evidence="4" id="KW-0547">Nucleotide-binding</keyword>
<reference evidence="10 11" key="1">
    <citation type="submission" date="2023-03" db="EMBL/GenBank/DDBJ databases">
        <title>Complete genome sequence of Tepidibacter sp. SWIR-1, isolated from a deep-sea hydrothermal vent.</title>
        <authorList>
            <person name="Li X."/>
        </authorList>
    </citation>
    <scope>NUCLEOTIDE SEQUENCE [LARGE SCALE GENOMIC DNA]</scope>
    <source>
        <strain evidence="10 11">SWIR-1</strain>
    </source>
</reference>
<keyword evidence="11" id="KW-1185">Reference proteome</keyword>
<dbReference type="PANTHER" id="PTHR42781:SF4">
    <property type="entry name" value="SPERMIDINE_PUTRESCINE IMPORT ATP-BINDING PROTEIN POTA"/>
    <property type="match status" value="1"/>
</dbReference>
<keyword evidence="6" id="KW-0408">Iron</keyword>
<dbReference type="InterPro" id="IPR017871">
    <property type="entry name" value="ABC_transporter-like_CS"/>
</dbReference>
<protein>
    <submittedName>
        <fullName evidence="10">ABC transporter ATP-binding protein</fullName>
    </submittedName>
</protein>
<dbReference type="InterPro" id="IPR003439">
    <property type="entry name" value="ABC_transporter-like_ATP-bd"/>
</dbReference>
<keyword evidence="3" id="KW-0410">Iron transport</keyword>
<dbReference type="PANTHER" id="PTHR42781">
    <property type="entry name" value="SPERMIDINE/PUTRESCINE IMPORT ATP-BINDING PROTEIN POTA"/>
    <property type="match status" value="1"/>
</dbReference>
<evidence type="ECO:0000256" key="6">
    <source>
        <dbReference type="ARBA" id="ARBA00023004"/>
    </source>
</evidence>
<gene>
    <name evidence="10" type="ORF">P4S50_00695</name>
</gene>
<evidence type="ECO:0000256" key="3">
    <source>
        <dbReference type="ARBA" id="ARBA00022496"/>
    </source>
</evidence>
<evidence type="ECO:0000256" key="8">
    <source>
        <dbReference type="ARBA" id="ARBA00023136"/>
    </source>
</evidence>
<evidence type="ECO:0000313" key="10">
    <source>
        <dbReference type="EMBL" id="WFD10623.1"/>
    </source>
</evidence>
<dbReference type="Gene3D" id="3.40.50.300">
    <property type="entry name" value="P-loop containing nucleotide triphosphate hydrolases"/>
    <property type="match status" value="1"/>
</dbReference>
<sequence>MLEVTACKKLHEFDLDVNFNAQRGEILVVLGHSGCGKSTLLNLISGVIKPDYGEIKFDENSIYSKTNRIDIPIYKRRIGYIQQKSDLFPHMNIIQNISYGIRKNLDISRVEELMKMLEIYDLKNRMPNQISGGQKQRVALARALIINPKMLLLDEPFSALDNIIKQKLRKIVLDIKQSFNIPIVFITHDLDEAYMLGDKIAIMSEGKFLDIGNKEEIFIRPKSLEIAKFVGMSNIIDGKLIKSDEDYLMVDVRGIYIKVKNKDHIKTKDISLGIRPENIEIVDENESNNTFEAYVKKIDYAIDSCKIVVLLKNELEIEIVVNKNIVKEKNIDIGTYVNIHLDENNITLLS</sequence>
<dbReference type="InterPro" id="IPR008995">
    <property type="entry name" value="Mo/tungstate-bd_C_term_dom"/>
</dbReference>
<dbReference type="Pfam" id="PF08402">
    <property type="entry name" value="TOBE_2"/>
    <property type="match status" value="1"/>
</dbReference>